<evidence type="ECO:0000256" key="1">
    <source>
        <dbReference type="SAM" id="MobiDB-lite"/>
    </source>
</evidence>
<feature type="compositionally biased region" description="Polar residues" evidence="1">
    <location>
        <begin position="614"/>
        <end position="626"/>
    </location>
</feature>
<dbReference type="InParanoid" id="E9GJJ6"/>
<dbReference type="OrthoDB" id="10346694at2759"/>
<feature type="region of interest" description="Disordered" evidence="1">
    <location>
        <begin position="385"/>
        <end position="454"/>
    </location>
</feature>
<dbReference type="STRING" id="6669.E9GJJ6"/>
<name>E9GJJ6_DAPPU</name>
<dbReference type="HOGENOM" id="CLU_389471_0_0_1"/>
<dbReference type="Proteomes" id="UP000000305">
    <property type="component" value="Unassembled WGS sequence"/>
</dbReference>
<proteinExistence type="predicted"/>
<keyword evidence="2" id="KW-0472">Membrane</keyword>
<accession>E9GJJ6</accession>
<dbReference type="AlphaFoldDB" id="E9GJJ6"/>
<evidence type="ECO:0008006" key="5">
    <source>
        <dbReference type="Google" id="ProtNLM"/>
    </source>
</evidence>
<evidence type="ECO:0000256" key="2">
    <source>
        <dbReference type="SAM" id="Phobius"/>
    </source>
</evidence>
<gene>
    <name evidence="3" type="ORF">DAPPUDRAFT_243738</name>
</gene>
<dbReference type="EMBL" id="GL732547">
    <property type="protein sequence ID" value="EFX80473.1"/>
    <property type="molecule type" value="Genomic_DNA"/>
</dbReference>
<feature type="compositionally biased region" description="Low complexity" evidence="1">
    <location>
        <begin position="395"/>
        <end position="404"/>
    </location>
</feature>
<keyword evidence="2" id="KW-0812">Transmembrane</keyword>
<feature type="region of interest" description="Disordered" evidence="1">
    <location>
        <begin position="664"/>
        <end position="692"/>
    </location>
</feature>
<feature type="region of interest" description="Disordered" evidence="1">
    <location>
        <begin position="600"/>
        <end position="652"/>
    </location>
</feature>
<dbReference type="KEGG" id="dpx:DAPPUDRAFT_243738"/>
<feature type="compositionally biased region" description="Acidic residues" evidence="1">
    <location>
        <begin position="421"/>
        <end position="430"/>
    </location>
</feature>
<protein>
    <recommendedName>
        <fullName evidence="5">CUB domain-containing protein</fullName>
    </recommendedName>
</protein>
<organism evidence="3 4">
    <name type="scientific">Daphnia pulex</name>
    <name type="common">Water flea</name>
    <dbReference type="NCBI Taxonomy" id="6669"/>
    <lineage>
        <taxon>Eukaryota</taxon>
        <taxon>Metazoa</taxon>
        <taxon>Ecdysozoa</taxon>
        <taxon>Arthropoda</taxon>
        <taxon>Crustacea</taxon>
        <taxon>Branchiopoda</taxon>
        <taxon>Diplostraca</taxon>
        <taxon>Cladocera</taxon>
        <taxon>Anomopoda</taxon>
        <taxon>Daphniidae</taxon>
        <taxon>Daphnia</taxon>
    </lineage>
</organism>
<reference evidence="3 4" key="1">
    <citation type="journal article" date="2011" name="Science">
        <title>The ecoresponsive genome of Daphnia pulex.</title>
        <authorList>
            <person name="Colbourne J.K."/>
            <person name="Pfrender M.E."/>
            <person name="Gilbert D."/>
            <person name="Thomas W.K."/>
            <person name="Tucker A."/>
            <person name="Oakley T.H."/>
            <person name="Tokishita S."/>
            <person name="Aerts A."/>
            <person name="Arnold G.J."/>
            <person name="Basu M.K."/>
            <person name="Bauer D.J."/>
            <person name="Caceres C.E."/>
            <person name="Carmel L."/>
            <person name="Casola C."/>
            <person name="Choi J.H."/>
            <person name="Detter J.C."/>
            <person name="Dong Q."/>
            <person name="Dusheyko S."/>
            <person name="Eads B.D."/>
            <person name="Frohlich T."/>
            <person name="Geiler-Samerotte K.A."/>
            <person name="Gerlach D."/>
            <person name="Hatcher P."/>
            <person name="Jogdeo S."/>
            <person name="Krijgsveld J."/>
            <person name="Kriventseva E.V."/>
            <person name="Kultz D."/>
            <person name="Laforsch C."/>
            <person name="Lindquist E."/>
            <person name="Lopez J."/>
            <person name="Manak J.R."/>
            <person name="Muller J."/>
            <person name="Pangilinan J."/>
            <person name="Patwardhan R.P."/>
            <person name="Pitluck S."/>
            <person name="Pritham E.J."/>
            <person name="Rechtsteiner A."/>
            <person name="Rho M."/>
            <person name="Rogozin I.B."/>
            <person name="Sakarya O."/>
            <person name="Salamov A."/>
            <person name="Schaack S."/>
            <person name="Shapiro H."/>
            <person name="Shiga Y."/>
            <person name="Skalitzky C."/>
            <person name="Smith Z."/>
            <person name="Souvorov A."/>
            <person name="Sung W."/>
            <person name="Tang Z."/>
            <person name="Tsuchiya D."/>
            <person name="Tu H."/>
            <person name="Vos H."/>
            <person name="Wang M."/>
            <person name="Wolf Y.I."/>
            <person name="Yamagata H."/>
            <person name="Yamada T."/>
            <person name="Ye Y."/>
            <person name="Shaw J.R."/>
            <person name="Andrews J."/>
            <person name="Crease T.J."/>
            <person name="Tang H."/>
            <person name="Lucas S.M."/>
            <person name="Robertson H.M."/>
            <person name="Bork P."/>
            <person name="Koonin E.V."/>
            <person name="Zdobnov E.M."/>
            <person name="Grigoriev I.V."/>
            <person name="Lynch M."/>
            <person name="Boore J.L."/>
        </authorList>
    </citation>
    <scope>NUCLEOTIDE SEQUENCE [LARGE SCALE GENOMIC DNA]</scope>
</reference>
<keyword evidence="4" id="KW-1185">Reference proteome</keyword>
<evidence type="ECO:0000313" key="3">
    <source>
        <dbReference type="EMBL" id="EFX80473.1"/>
    </source>
</evidence>
<feature type="region of interest" description="Disordered" evidence="1">
    <location>
        <begin position="528"/>
        <end position="564"/>
    </location>
</feature>
<sequence length="709" mass="78924">MMADVDSPCTVYWIVEWRRAGRRYESSCAHWLCEKEISFDVGQKGPRLDRSGAAKMESIEMCFSVCHAPADEKRVSTRKRNTFGRRWKKMFVIGVLVVGGILESFSRGMHAATTYKFMRPGPVKTEPSPPPPASIPAELIATPINNYNGVNDGHDVNISSTMMPTMSGVLQRVGKRPTLNILISISIPMKSLAADLCHVQNIIVPLSHPDGQPQKELIFKSMEFPFKRTNPLVCSWNVKVSDNCRRGIVTMKINERSRLASEKGCRKGYYRVSPFMNEAKICGRVNNVPAFQWYIEDQQPENVTITLKHNGLNDGFSEGLGFTLSGECLPDESDLTISKAIKSYKNWLDQLSERRSTGELTVVLPDLVPLEPIIKLWETQPNVTIKGPMEFPNVTSATDDSTTTPPAPTVQLSNSSPSSDQTDDDSDDVDLPPIAMNPFTQSNGSNRPLLPQMDADKTDPVHLTIISDVVTESPLLPITTTLQSIETTAQPLLSESPVPEGILAVSDHNSPLRFPMIRRRPLPTTQKPITRAPISRRPPTSTVFPASRKRPATPVSNDNPSEIPWLILKSPGESSLSEMYRTPSSTTTTARPFIPNHQEMVRPVKRRPLVRLPSTTVRPASSSSRNPWVILKSPQTNKNQKKKRPAPIRPKVPVVDHQGIPWLILHSPPDPPHPSSESSSEMNHYIPDVPSNQLYKRKDSFPGYFVPTI</sequence>
<feature type="transmembrane region" description="Helical" evidence="2">
    <location>
        <begin position="90"/>
        <end position="109"/>
    </location>
</feature>
<keyword evidence="2" id="KW-1133">Transmembrane helix</keyword>
<evidence type="ECO:0000313" key="4">
    <source>
        <dbReference type="Proteomes" id="UP000000305"/>
    </source>
</evidence>